<dbReference type="SUPFAM" id="SSF56801">
    <property type="entry name" value="Acetyl-CoA synthetase-like"/>
    <property type="match status" value="1"/>
</dbReference>
<keyword evidence="4" id="KW-1185">Reference proteome</keyword>
<comment type="caution">
    <text evidence="3">The sequence shown here is derived from an EMBL/GenBank/DDBJ whole genome shotgun (WGS) entry which is preliminary data.</text>
</comment>
<dbReference type="Pfam" id="PF00501">
    <property type="entry name" value="AMP-binding"/>
    <property type="match status" value="1"/>
</dbReference>
<comment type="similarity">
    <text evidence="1">Belongs to the ATP-dependent AMP-binding enzyme family.</text>
</comment>
<accession>A0A9P3PUA4</accession>
<name>A0A9P3PUA4_LYOSH</name>
<proteinExistence type="inferred from homology"/>
<evidence type="ECO:0000259" key="2">
    <source>
        <dbReference type="Pfam" id="PF00501"/>
    </source>
</evidence>
<evidence type="ECO:0000313" key="3">
    <source>
        <dbReference type="EMBL" id="GLB41447.1"/>
    </source>
</evidence>
<protein>
    <submittedName>
        <fullName evidence="3">AMP-binding enzyme</fullName>
    </submittedName>
</protein>
<sequence>MHFMHDLLESLAKHSNRPLFKRYTGSIAGSTTVPSWTSISYGTYLNDLNNAAAYWKCHLDRLGVQENEVVGIWVTGLHYADLVHLYALIRAGFIPQVFNLAMLSKGPMINELLHVRAGKAFIYDKYYAAEVQHVRVPTAVIPELSSIPVTPPSQLGSLPQAQDEDVAVIFHTTGTTSGRPKSVPQTHKWLKCQSQVNWPGAWQGGDGSQKCFNNLGSFGSVGSATAINYLSPTGQCLIQTSKPDFDADEFLAMVRKEGLNNMLLFASWFSKLLKVARTSPEVLEALRSMQQISYTGEALNPDDARWVVEQGIPVAVIYATTETAICMVSDLKDPGNLPSMRLIEGMNCKLLLRRISASSEAAEDPGHDEHLFDFFVPEDAGNCPHSSVRNRPDGHITGDLFEETRPGYYIFRGRSDDWIRTGHGRLGFCDTKAIEDNVKLTCSDLVQNCVVVGNAKPVVLFVEPASAFAESVRNPIELKAEILKRLGPFEASLYAHERIEGRVVIVPPGSLPRTKEKGNIRRKAVEEDFAGILEEIYS</sequence>
<dbReference type="OrthoDB" id="429813at2759"/>
<dbReference type="InterPro" id="IPR042099">
    <property type="entry name" value="ANL_N_sf"/>
</dbReference>
<dbReference type="AlphaFoldDB" id="A0A9P3PUA4"/>
<reference evidence="3" key="1">
    <citation type="submission" date="2022-07" db="EMBL/GenBank/DDBJ databases">
        <title>The genome of Lyophyllum shimeji provides insight into the initial evolution of ectomycorrhizal fungal genome.</title>
        <authorList>
            <person name="Kobayashi Y."/>
            <person name="Shibata T."/>
            <person name="Hirakawa H."/>
            <person name="Shigenobu S."/>
            <person name="Nishiyama T."/>
            <person name="Yamada A."/>
            <person name="Hasebe M."/>
            <person name="Kawaguchi M."/>
        </authorList>
    </citation>
    <scope>NUCLEOTIDE SEQUENCE</scope>
    <source>
        <strain evidence="3">AT787</strain>
    </source>
</reference>
<dbReference type="PANTHER" id="PTHR43201:SF8">
    <property type="entry name" value="ACYL-COA SYNTHETASE FAMILY MEMBER 3"/>
    <property type="match status" value="1"/>
</dbReference>
<gene>
    <name evidence="3" type="ORF">LshimejAT787_1000470</name>
</gene>
<feature type="domain" description="AMP-dependent synthetase/ligase" evidence="2">
    <location>
        <begin position="34"/>
        <end position="334"/>
    </location>
</feature>
<dbReference type="GO" id="GO:0006631">
    <property type="term" value="P:fatty acid metabolic process"/>
    <property type="evidence" value="ECO:0007669"/>
    <property type="project" value="TreeGrafter"/>
</dbReference>
<dbReference type="Pfam" id="PF23562">
    <property type="entry name" value="AMP-binding_C_3"/>
    <property type="match status" value="1"/>
</dbReference>
<dbReference type="Gene3D" id="3.40.50.12780">
    <property type="entry name" value="N-terminal domain of ligase-like"/>
    <property type="match status" value="1"/>
</dbReference>
<dbReference type="EMBL" id="BRPK01000010">
    <property type="protein sequence ID" value="GLB41447.1"/>
    <property type="molecule type" value="Genomic_DNA"/>
</dbReference>
<dbReference type="GO" id="GO:0031956">
    <property type="term" value="F:medium-chain fatty acid-CoA ligase activity"/>
    <property type="evidence" value="ECO:0007669"/>
    <property type="project" value="TreeGrafter"/>
</dbReference>
<dbReference type="Proteomes" id="UP001063166">
    <property type="component" value="Unassembled WGS sequence"/>
</dbReference>
<evidence type="ECO:0000313" key="4">
    <source>
        <dbReference type="Proteomes" id="UP001063166"/>
    </source>
</evidence>
<evidence type="ECO:0000256" key="1">
    <source>
        <dbReference type="ARBA" id="ARBA00006432"/>
    </source>
</evidence>
<dbReference type="InterPro" id="IPR000873">
    <property type="entry name" value="AMP-dep_synth/lig_dom"/>
</dbReference>
<dbReference type="PANTHER" id="PTHR43201">
    <property type="entry name" value="ACYL-COA SYNTHETASE"/>
    <property type="match status" value="1"/>
</dbReference>
<organism evidence="3 4">
    <name type="scientific">Lyophyllum shimeji</name>
    <name type="common">Hon-shimeji</name>
    <name type="synonym">Tricholoma shimeji</name>
    <dbReference type="NCBI Taxonomy" id="47721"/>
    <lineage>
        <taxon>Eukaryota</taxon>
        <taxon>Fungi</taxon>
        <taxon>Dikarya</taxon>
        <taxon>Basidiomycota</taxon>
        <taxon>Agaricomycotina</taxon>
        <taxon>Agaricomycetes</taxon>
        <taxon>Agaricomycetidae</taxon>
        <taxon>Agaricales</taxon>
        <taxon>Tricholomatineae</taxon>
        <taxon>Lyophyllaceae</taxon>
        <taxon>Lyophyllum</taxon>
    </lineage>
</organism>